<dbReference type="EMBL" id="BJHY01000003">
    <property type="protein sequence ID" value="GDY80670.1"/>
    <property type="molecule type" value="Genomic_DNA"/>
</dbReference>
<dbReference type="EMBL" id="BJHX01000004">
    <property type="protein sequence ID" value="GDY70359.1"/>
    <property type="molecule type" value="Genomic_DNA"/>
</dbReference>
<protein>
    <submittedName>
        <fullName evidence="2">Uncharacterized protein</fullName>
    </submittedName>
</protein>
<comment type="caution">
    <text evidence="2">The sequence shown here is derived from an EMBL/GenBank/DDBJ whole genome shotgun (WGS) entry which is preliminary data.</text>
</comment>
<evidence type="ECO:0000313" key="1">
    <source>
        <dbReference type="EMBL" id="GDY70359.1"/>
    </source>
</evidence>
<evidence type="ECO:0000313" key="3">
    <source>
        <dbReference type="Proteomes" id="UP000299211"/>
    </source>
</evidence>
<sequence>MWQVGQRRDGGPFPSVLPVSLPAEVSPGEPPVARAPPARPCAYIAPPTAEAIGTITITARLPFGTRKQLQDLTPFFASERARAKTLSMASTAGLNQREAAARRSLWHREKQQLRRAGRLTDSIQALVTGAVTQEVIKRGWKRTWPDIPHQAYGRWPGSPEGAWPEALTVDLPADLVQAVRAACWHTCRKEIGLLYGWRERHPDARPRCPTRPGCDAAALAEYQELAAKVITPGEVWRAAVARGIHDASPRDSPARERRRRHRH</sequence>
<reference evidence="2 3" key="1">
    <citation type="submission" date="2019-04" db="EMBL/GenBank/DDBJ databases">
        <title>Draft genome sequences of Streptomyces avermitilis ATCC 31267.</title>
        <authorList>
            <person name="Komaki H."/>
            <person name="Tamura T."/>
            <person name="Hosoyama A."/>
        </authorList>
    </citation>
    <scope>NUCLEOTIDE SEQUENCE [LARGE SCALE GENOMIC DNA]</scope>
    <source>
        <strain evidence="2 3">ATCC 31267</strain>
    </source>
</reference>
<dbReference type="Proteomes" id="UP000302139">
    <property type="component" value="Unassembled WGS sequence"/>
</dbReference>
<reference evidence="1 4" key="2">
    <citation type="submission" date="2019-04" db="EMBL/GenBank/DDBJ databases">
        <title>Draft genome sequences of Streptomyces avermitilis NBRC 14893.</title>
        <authorList>
            <person name="Komaki H."/>
            <person name="Tamura T."/>
            <person name="Hosoyama A."/>
        </authorList>
    </citation>
    <scope>NUCLEOTIDE SEQUENCE [LARGE SCALE GENOMIC DNA]</scope>
    <source>
        <strain evidence="1 4">NBRC 14893</strain>
    </source>
</reference>
<evidence type="ECO:0000313" key="4">
    <source>
        <dbReference type="Proteomes" id="UP000302139"/>
    </source>
</evidence>
<dbReference type="AlphaFoldDB" id="A0A4D4N8B2"/>
<name>A0A4D4N8B2_STRAX</name>
<proteinExistence type="predicted"/>
<evidence type="ECO:0000313" key="2">
    <source>
        <dbReference type="EMBL" id="GDY80670.1"/>
    </source>
</evidence>
<organism evidence="2 3">
    <name type="scientific">Streptomyces avermitilis</name>
    <dbReference type="NCBI Taxonomy" id="33903"/>
    <lineage>
        <taxon>Bacteria</taxon>
        <taxon>Bacillati</taxon>
        <taxon>Actinomycetota</taxon>
        <taxon>Actinomycetes</taxon>
        <taxon>Kitasatosporales</taxon>
        <taxon>Streptomycetaceae</taxon>
        <taxon>Streptomyces</taxon>
    </lineage>
</organism>
<gene>
    <name evidence="1" type="ORF">SAV14893_097520</name>
    <name evidence="2" type="ORF">SAV31267_101550</name>
</gene>
<dbReference type="Proteomes" id="UP000299211">
    <property type="component" value="Unassembled WGS sequence"/>
</dbReference>
<accession>A0A4D4N8B2</accession>